<proteinExistence type="predicted"/>
<gene>
    <name evidence="2" type="ORF">AOE01nite_03580</name>
</gene>
<dbReference type="RefSeq" id="WP_146885367.1">
    <property type="nucleotide sequence ID" value="NZ_BJYG01000002.1"/>
</dbReference>
<dbReference type="EMBL" id="BJYG01000002">
    <property type="protein sequence ID" value="GEN62134.1"/>
    <property type="molecule type" value="Genomic_DNA"/>
</dbReference>
<feature type="transmembrane region" description="Helical" evidence="1">
    <location>
        <begin position="138"/>
        <end position="157"/>
    </location>
</feature>
<feature type="transmembrane region" description="Helical" evidence="1">
    <location>
        <begin position="97"/>
        <end position="117"/>
    </location>
</feature>
<keyword evidence="1" id="KW-0812">Transmembrane</keyword>
<protein>
    <recommendedName>
        <fullName evidence="4">Intracellular septation protein A</fullName>
    </recommendedName>
</protein>
<name>A0A511XGQ5_9PROT</name>
<keyword evidence="3" id="KW-1185">Reference proteome</keyword>
<feature type="transmembrane region" description="Helical" evidence="1">
    <location>
        <begin position="169"/>
        <end position="189"/>
    </location>
</feature>
<evidence type="ECO:0000313" key="2">
    <source>
        <dbReference type="EMBL" id="GEN62134.1"/>
    </source>
</evidence>
<comment type="caution">
    <text evidence="2">The sequence shown here is derived from an EMBL/GenBank/DDBJ whole genome shotgun (WGS) entry which is preliminary data.</text>
</comment>
<dbReference type="AlphaFoldDB" id="A0A511XGQ5"/>
<accession>A0A511XGQ5</accession>
<evidence type="ECO:0000313" key="3">
    <source>
        <dbReference type="Proteomes" id="UP000321746"/>
    </source>
</evidence>
<sequence>MPPVLPSPDPASARRSKLLSLMNDFGGLVALWVMDSLFGHRVASELTLLFVAADLVRHVVLRRPIPVLWWLVNGLMSLSILAELTFGLSAIEPWEGTATNALFALMFFAGAFMRPPVIQRLAEYAQKAPFPERRDITLFFRYLTLLWSGLFWVVTLLDVCLSTTHFAGKYGGIVSTGAPVLAVGIGILVSRRWGRSLFRFLSGKGAFGPV</sequence>
<keyword evidence="1" id="KW-1133">Transmembrane helix</keyword>
<dbReference type="Proteomes" id="UP000321746">
    <property type="component" value="Unassembled WGS sequence"/>
</dbReference>
<evidence type="ECO:0000256" key="1">
    <source>
        <dbReference type="SAM" id="Phobius"/>
    </source>
</evidence>
<feature type="transmembrane region" description="Helical" evidence="1">
    <location>
        <begin position="68"/>
        <end position="91"/>
    </location>
</feature>
<feature type="transmembrane region" description="Helical" evidence="1">
    <location>
        <begin position="38"/>
        <end position="56"/>
    </location>
</feature>
<organism evidence="2 3">
    <name type="scientific">Acetobacter oeni</name>
    <dbReference type="NCBI Taxonomy" id="304077"/>
    <lineage>
        <taxon>Bacteria</taxon>
        <taxon>Pseudomonadati</taxon>
        <taxon>Pseudomonadota</taxon>
        <taxon>Alphaproteobacteria</taxon>
        <taxon>Acetobacterales</taxon>
        <taxon>Acetobacteraceae</taxon>
        <taxon>Acetobacter</taxon>
    </lineage>
</organism>
<reference evidence="2 3" key="1">
    <citation type="submission" date="2019-07" db="EMBL/GenBank/DDBJ databases">
        <title>Whole genome shotgun sequence of Acetobacter oeni NBRC 105207.</title>
        <authorList>
            <person name="Hosoyama A."/>
            <person name="Uohara A."/>
            <person name="Ohji S."/>
            <person name="Ichikawa N."/>
        </authorList>
    </citation>
    <scope>NUCLEOTIDE SEQUENCE [LARGE SCALE GENOMIC DNA]</scope>
    <source>
        <strain evidence="2 3">NBRC 105207</strain>
    </source>
</reference>
<keyword evidence="1" id="KW-0472">Membrane</keyword>
<evidence type="ECO:0008006" key="4">
    <source>
        <dbReference type="Google" id="ProtNLM"/>
    </source>
</evidence>